<evidence type="ECO:0000313" key="1">
    <source>
        <dbReference type="EMBL" id="KAJ8870746.1"/>
    </source>
</evidence>
<proteinExistence type="predicted"/>
<sequence length="68" mass="7567">MLFSQSSGTEVVDYLQRLCSNDVNIPVGGIVHTGMQNERGGYENDCMLVRQTDNRCISSLLHDSPSFM</sequence>
<evidence type="ECO:0000313" key="2">
    <source>
        <dbReference type="Proteomes" id="UP001159363"/>
    </source>
</evidence>
<name>A0ABQ9GG21_9NEOP</name>
<accession>A0ABQ9GG21</accession>
<gene>
    <name evidence="1" type="ORF">PR048_027045</name>
</gene>
<organism evidence="1 2">
    <name type="scientific">Dryococelus australis</name>
    <dbReference type="NCBI Taxonomy" id="614101"/>
    <lineage>
        <taxon>Eukaryota</taxon>
        <taxon>Metazoa</taxon>
        <taxon>Ecdysozoa</taxon>
        <taxon>Arthropoda</taxon>
        <taxon>Hexapoda</taxon>
        <taxon>Insecta</taxon>
        <taxon>Pterygota</taxon>
        <taxon>Neoptera</taxon>
        <taxon>Polyneoptera</taxon>
        <taxon>Phasmatodea</taxon>
        <taxon>Verophasmatodea</taxon>
        <taxon>Anareolatae</taxon>
        <taxon>Phasmatidae</taxon>
        <taxon>Eurycanthinae</taxon>
        <taxon>Dryococelus</taxon>
    </lineage>
</organism>
<comment type="caution">
    <text evidence="1">The sequence shown here is derived from an EMBL/GenBank/DDBJ whole genome shotgun (WGS) entry which is preliminary data.</text>
</comment>
<dbReference type="Gene3D" id="3.30.70.1400">
    <property type="entry name" value="Aminomethyltransferase beta-barrel domains"/>
    <property type="match status" value="1"/>
</dbReference>
<dbReference type="EMBL" id="JARBHB010000012">
    <property type="protein sequence ID" value="KAJ8870746.1"/>
    <property type="molecule type" value="Genomic_DNA"/>
</dbReference>
<protein>
    <submittedName>
        <fullName evidence="1">Uncharacterized protein</fullName>
    </submittedName>
</protein>
<dbReference type="Proteomes" id="UP001159363">
    <property type="component" value="Chromosome 11"/>
</dbReference>
<reference evidence="1 2" key="1">
    <citation type="submission" date="2023-02" db="EMBL/GenBank/DDBJ databases">
        <title>LHISI_Scaffold_Assembly.</title>
        <authorList>
            <person name="Stuart O.P."/>
            <person name="Cleave R."/>
            <person name="Magrath M.J.L."/>
            <person name="Mikheyev A.S."/>
        </authorList>
    </citation>
    <scope>NUCLEOTIDE SEQUENCE [LARGE SCALE GENOMIC DNA]</scope>
    <source>
        <strain evidence="1">Daus_M_001</strain>
        <tissue evidence="1">Leg muscle</tissue>
    </source>
</reference>
<keyword evidence="2" id="KW-1185">Reference proteome</keyword>
<dbReference type="SUPFAM" id="SSF103025">
    <property type="entry name" value="Folate-binding domain"/>
    <property type="match status" value="1"/>
</dbReference>